<dbReference type="SUPFAM" id="SSF58104">
    <property type="entry name" value="Methyl-accepting chemotaxis protein (MCP) signaling domain"/>
    <property type="match status" value="1"/>
</dbReference>
<keyword evidence="15" id="KW-1185">Reference proteome</keyword>
<dbReference type="PANTHER" id="PTHR32089:SF112">
    <property type="entry name" value="LYSOZYME-LIKE PROTEIN-RELATED"/>
    <property type="match status" value="1"/>
</dbReference>
<comment type="subcellular location">
    <subcellularLocation>
        <location evidence="1">Cell inner membrane</location>
        <topology evidence="1">Multi-pass membrane protein</topology>
    </subcellularLocation>
</comment>
<dbReference type="PROSITE" id="PS50111">
    <property type="entry name" value="CHEMOTAXIS_TRANSDUC_2"/>
    <property type="match status" value="1"/>
</dbReference>
<dbReference type="AlphaFoldDB" id="A0A7W9ZHF9"/>
<dbReference type="Gene3D" id="3.30.450.20">
    <property type="entry name" value="PAS domain"/>
    <property type="match status" value="2"/>
</dbReference>
<proteinExistence type="inferred from homology"/>
<accession>A0A7W9ZHF9</accession>
<evidence type="ECO:0000256" key="1">
    <source>
        <dbReference type="ARBA" id="ARBA00004429"/>
    </source>
</evidence>
<dbReference type="SMART" id="SM00283">
    <property type="entry name" value="MA"/>
    <property type="match status" value="1"/>
</dbReference>
<evidence type="ECO:0000313" key="15">
    <source>
        <dbReference type="Proteomes" id="UP000544872"/>
    </source>
</evidence>
<feature type="transmembrane region" description="Helical" evidence="10">
    <location>
        <begin position="192"/>
        <end position="210"/>
    </location>
</feature>
<dbReference type="Gene3D" id="1.10.287.950">
    <property type="entry name" value="Methyl-accepting chemotaxis protein"/>
    <property type="match status" value="1"/>
</dbReference>
<dbReference type="SUPFAM" id="SSF158472">
    <property type="entry name" value="HAMP domain-like"/>
    <property type="match status" value="1"/>
</dbReference>
<keyword evidence="6 10" id="KW-0472">Membrane</keyword>
<keyword evidence="7 9" id="KW-0807">Transducer</keyword>
<gene>
    <name evidence="14" type="ORF">FHS48_002127</name>
</gene>
<dbReference type="InterPro" id="IPR033480">
    <property type="entry name" value="sCache_2"/>
</dbReference>
<dbReference type="Pfam" id="PF00015">
    <property type="entry name" value="MCPsignal"/>
    <property type="match status" value="1"/>
</dbReference>
<dbReference type="InterPro" id="IPR004089">
    <property type="entry name" value="MCPsignal_dom"/>
</dbReference>
<keyword evidence="3" id="KW-0997">Cell inner membrane</keyword>
<dbReference type="GO" id="GO:0007165">
    <property type="term" value="P:signal transduction"/>
    <property type="evidence" value="ECO:0007669"/>
    <property type="project" value="UniProtKB-KW"/>
</dbReference>
<evidence type="ECO:0000256" key="4">
    <source>
        <dbReference type="ARBA" id="ARBA00022692"/>
    </source>
</evidence>
<keyword evidence="5 10" id="KW-1133">Transmembrane helix</keyword>
<evidence type="ECO:0000256" key="6">
    <source>
        <dbReference type="ARBA" id="ARBA00023136"/>
    </source>
</evidence>
<dbReference type="InterPro" id="IPR000727">
    <property type="entry name" value="T_SNARE_dom"/>
</dbReference>
<dbReference type="CDD" id="cd12912">
    <property type="entry name" value="PDC2_MCP_like"/>
    <property type="match status" value="1"/>
</dbReference>
<dbReference type="SMART" id="SM01049">
    <property type="entry name" value="Cache_2"/>
    <property type="match status" value="1"/>
</dbReference>
<evidence type="ECO:0000313" key="14">
    <source>
        <dbReference type="EMBL" id="MBB6210702.1"/>
    </source>
</evidence>
<evidence type="ECO:0000256" key="10">
    <source>
        <dbReference type="SAM" id="Phobius"/>
    </source>
</evidence>
<keyword evidence="2" id="KW-1003">Cell membrane</keyword>
<evidence type="ECO:0000259" key="13">
    <source>
        <dbReference type="PROSITE" id="PS50885"/>
    </source>
</evidence>
<evidence type="ECO:0000256" key="3">
    <source>
        <dbReference type="ARBA" id="ARBA00022519"/>
    </source>
</evidence>
<protein>
    <submittedName>
        <fullName evidence="14">Methyl-accepting chemotaxis protein</fullName>
    </submittedName>
</protein>
<organism evidence="14 15">
    <name type="scientific">Novispirillum itersonii</name>
    <name type="common">Aquaspirillum itersonii</name>
    <dbReference type="NCBI Taxonomy" id="189"/>
    <lineage>
        <taxon>Bacteria</taxon>
        <taxon>Pseudomonadati</taxon>
        <taxon>Pseudomonadota</taxon>
        <taxon>Alphaproteobacteria</taxon>
        <taxon>Rhodospirillales</taxon>
        <taxon>Novispirillaceae</taxon>
        <taxon>Novispirillum</taxon>
    </lineage>
</organism>
<dbReference type="RefSeq" id="WP_184263532.1">
    <property type="nucleotide sequence ID" value="NZ_JACIIX010000007.1"/>
</dbReference>
<dbReference type="Pfam" id="PF08269">
    <property type="entry name" value="dCache_2"/>
    <property type="match status" value="1"/>
</dbReference>
<keyword evidence="4 10" id="KW-0812">Transmembrane</keyword>
<dbReference type="Proteomes" id="UP000544872">
    <property type="component" value="Unassembled WGS sequence"/>
</dbReference>
<dbReference type="Pfam" id="PF00672">
    <property type="entry name" value="HAMP"/>
    <property type="match status" value="1"/>
</dbReference>
<evidence type="ECO:0000256" key="2">
    <source>
        <dbReference type="ARBA" id="ARBA00022475"/>
    </source>
</evidence>
<name>A0A7W9ZHF9_NOVIT</name>
<evidence type="ECO:0000256" key="9">
    <source>
        <dbReference type="PROSITE-ProRule" id="PRU00284"/>
    </source>
</evidence>
<evidence type="ECO:0000259" key="12">
    <source>
        <dbReference type="PROSITE" id="PS50192"/>
    </source>
</evidence>
<evidence type="ECO:0000256" key="8">
    <source>
        <dbReference type="ARBA" id="ARBA00029447"/>
    </source>
</evidence>
<evidence type="ECO:0000256" key="7">
    <source>
        <dbReference type="ARBA" id="ARBA00023224"/>
    </source>
</evidence>
<comment type="similarity">
    <text evidence="8">Belongs to the methyl-accepting chemotaxis (MCP) protein family.</text>
</comment>
<feature type="domain" description="Methyl-accepting transducer" evidence="11">
    <location>
        <begin position="398"/>
        <end position="620"/>
    </location>
</feature>
<dbReference type="InterPro" id="IPR004010">
    <property type="entry name" value="Double_Cache_2"/>
</dbReference>
<dbReference type="SMART" id="SM00304">
    <property type="entry name" value="HAMP"/>
    <property type="match status" value="1"/>
</dbReference>
<dbReference type="PROSITE" id="PS50885">
    <property type="entry name" value="HAMP"/>
    <property type="match status" value="1"/>
</dbReference>
<sequence>MGRIKISLKLLGILLLSALALTVILWRSLTVLHDDLVDGRVTMLRNVIQGAQSMAQGLQAGPVKAGTLTPEDAQRRWLDSVSSVRFDGGTGYLFVLDGSGKALAHGQNPSLVGTDMSGLKDQKGNLYVKMMLDVARTQSEGQVDYWFPKVKGGADLRKISYVSTVPGWPMVIGAGVYVDDLEAHFAVVRNTLVIFAAVVMVGLAVLALIISRDITRSVRQLVVDLGKIAGGHPNTRVSGQARGDEIGELARGIEGLRSAVIRAFELKQMVDEQPAKVMICEPKDLRVTYINSSALALLRQVEDALGCKAEEVVGRPITSFHQRSEFLDRMLRDPSKLPYKGKFTLGGLVIENTVIPIFDQEGTYVGPMLNWEDVTKYVQMADQFQSKVQDVAGAVTVAAKELEQLSGLLQDTAQEVGTRSTSVASAAEQAGANVQTVASAAEELTASISEIAQRIEDASVLSSQAVTRVEGAQEAIATLNQSAVSIGEVVSLINDIASQTNLLALNATIEAARAGDAGKGFAVVANEVKALSQQTSRATEEIGRQIQAVQIATRATVEATNEIRHAIDQVNTVAVTVASAIEEQSAATQEISRNVQQASQGTTQVSEDITHVVTVADNAQSASKQVHAAALTLTDRASDLSKEVGNFLDYIRKN</sequence>
<feature type="domain" description="T-SNARE coiled-coil homology" evidence="12">
    <location>
        <begin position="550"/>
        <end position="612"/>
    </location>
</feature>
<reference evidence="14 15" key="1">
    <citation type="submission" date="2020-08" db="EMBL/GenBank/DDBJ databases">
        <title>Genomic Encyclopedia of Type Strains, Phase IV (KMG-IV): sequencing the most valuable type-strain genomes for metagenomic binning, comparative biology and taxonomic classification.</title>
        <authorList>
            <person name="Goeker M."/>
        </authorList>
    </citation>
    <scope>NUCLEOTIDE SEQUENCE [LARGE SCALE GENOMIC DNA]</scope>
    <source>
        <strain evidence="14 15">DSM 11590</strain>
    </source>
</reference>
<dbReference type="PROSITE" id="PS50192">
    <property type="entry name" value="T_SNARE"/>
    <property type="match status" value="1"/>
</dbReference>
<evidence type="ECO:0000256" key="5">
    <source>
        <dbReference type="ARBA" id="ARBA00022989"/>
    </source>
</evidence>
<evidence type="ECO:0000259" key="11">
    <source>
        <dbReference type="PROSITE" id="PS50111"/>
    </source>
</evidence>
<feature type="domain" description="HAMP" evidence="13">
    <location>
        <begin position="212"/>
        <end position="265"/>
    </location>
</feature>
<dbReference type="PANTHER" id="PTHR32089">
    <property type="entry name" value="METHYL-ACCEPTING CHEMOTAXIS PROTEIN MCPB"/>
    <property type="match status" value="1"/>
</dbReference>
<comment type="caution">
    <text evidence="14">The sequence shown here is derived from an EMBL/GenBank/DDBJ whole genome shotgun (WGS) entry which is preliminary data.</text>
</comment>
<dbReference type="Gene3D" id="6.10.340.10">
    <property type="match status" value="1"/>
</dbReference>
<dbReference type="InterPro" id="IPR003660">
    <property type="entry name" value="HAMP_dom"/>
</dbReference>
<dbReference type="GO" id="GO:0005886">
    <property type="term" value="C:plasma membrane"/>
    <property type="evidence" value="ECO:0007669"/>
    <property type="project" value="UniProtKB-SubCell"/>
</dbReference>
<dbReference type="EMBL" id="JACIIX010000007">
    <property type="protein sequence ID" value="MBB6210702.1"/>
    <property type="molecule type" value="Genomic_DNA"/>
</dbReference>